<protein>
    <submittedName>
        <fullName evidence="2">LAMI_0D06920g1_1</fullName>
    </submittedName>
</protein>
<evidence type="ECO:0000256" key="1">
    <source>
        <dbReference type="SAM" id="MobiDB-lite"/>
    </source>
</evidence>
<proteinExistence type="predicted"/>
<feature type="compositionally biased region" description="Low complexity" evidence="1">
    <location>
        <begin position="46"/>
        <end position="59"/>
    </location>
</feature>
<evidence type="ECO:0000313" key="2">
    <source>
        <dbReference type="EMBL" id="SCU87647.1"/>
    </source>
</evidence>
<accession>A0A1G4JCB6</accession>
<sequence>MTALRKKVDNSWNLINFYKNSGTASKSQVSVDMISENGNFDDVLSNTSSEESNLPLELSRGSRPEFSFDTLKPEPQERGSGFLVEEQAAASAGLATADGEYLEVKQSLAGSARRMTQNLVGNYGRKLRTWHIVVLTSSATLLVSHLVQGFWQNIWNEESQDGLALTPHFTDHGGHSQGAVYRSTEFMVPFGGDVSSSKFYVDFEKRIAYPIDLENSVWSSKYLAFAEYLDDFWHRSKFRSGVQDLKTSLRNGYTSGKDKLQELWDRRSFDIWREDFVPFFWSIVAGPRAQITRFVVPAWQSITLKVSNGSKKLSLEILRASRSVGYEIRHFSDHIFRMPVQAYSHCKDKFNTFAVKFHAQWANTLAMLRRTTQGTKD</sequence>
<dbReference type="AlphaFoldDB" id="A0A1G4JCB6"/>
<dbReference type="Proteomes" id="UP000191024">
    <property type="component" value="Chromosome D"/>
</dbReference>
<gene>
    <name evidence="2" type="ORF">LAMI_0D06920G</name>
</gene>
<dbReference type="EMBL" id="LT598463">
    <property type="protein sequence ID" value="SCU87647.1"/>
    <property type="molecule type" value="Genomic_DNA"/>
</dbReference>
<keyword evidence="3" id="KW-1185">Reference proteome</keyword>
<name>A0A1G4JCB6_9SACH</name>
<organism evidence="2 3">
    <name type="scientific">Lachancea mirantina</name>
    <dbReference type="NCBI Taxonomy" id="1230905"/>
    <lineage>
        <taxon>Eukaryota</taxon>
        <taxon>Fungi</taxon>
        <taxon>Dikarya</taxon>
        <taxon>Ascomycota</taxon>
        <taxon>Saccharomycotina</taxon>
        <taxon>Saccharomycetes</taxon>
        <taxon>Saccharomycetales</taxon>
        <taxon>Saccharomycetaceae</taxon>
        <taxon>Lachancea</taxon>
    </lineage>
</organism>
<dbReference type="OrthoDB" id="4034014at2759"/>
<feature type="region of interest" description="Disordered" evidence="1">
    <location>
        <begin position="46"/>
        <end position="65"/>
    </location>
</feature>
<reference evidence="2 3" key="1">
    <citation type="submission" date="2016-03" db="EMBL/GenBank/DDBJ databases">
        <authorList>
            <person name="Devillers H."/>
        </authorList>
    </citation>
    <scope>NUCLEOTIDE SEQUENCE [LARGE SCALE GENOMIC DNA]</scope>
    <source>
        <strain evidence="2">CBS 11717</strain>
    </source>
</reference>
<evidence type="ECO:0000313" key="3">
    <source>
        <dbReference type="Proteomes" id="UP000191024"/>
    </source>
</evidence>